<evidence type="ECO:0000256" key="12">
    <source>
        <dbReference type="ARBA" id="ARBA00023011"/>
    </source>
</evidence>
<evidence type="ECO:0000256" key="5">
    <source>
        <dbReference type="ARBA" id="ARBA00022692"/>
    </source>
</evidence>
<dbReference type="AlphaFoldDB" id="A0A2B7ZPW3"/>
<keyword evidence="15 20" id="KW-1207">Sterol metabolism</keyword>
<evidence type="ECO:0000256" key="1">
    <source>
        <dbReference type="ARBA" id="ARBA00004477"/>
    </source>
</evidence>
<keyword evidence="6" id="KW-0152">Cholesterol biosynthesis</keyword>
<protein>
    <recommendedName>
        <fullName evidence="18">7-dehydrocholesterol reductase</fullName>
        <ecNumber evidence="17">1.3.1.21</ecNumber>
    </recommendedName>
    <alternativeName>
        <fullName evidence="19">Sterol Delta(7)-reductase</fullName>
    </alternativeName>
</protein>
<dbReference type="Pfam" id="PF01222">
    <property type="entry name" value="ERG4_ERG24"/>
    <property type="match status" value="1"/>
</dbReference>
<evidence type="ECO:0000256" key="14">
    <source>
        <dbReference type="ARBA" id="ARBA00023136"/>
    </source>
</evidence>
<feature type="transmembrane region" description="Helical" evidence="20">
    <location>
        <begin position="167"/>
        <end position="187"/>
    </location>
</feature>
<organism evidence="21 22">
    <name type="scientific">[Emmonsia] crescens</name>
    <dbReference type="NCBI Taxonomy" id="73230"/>
    <lineage>
        <taxon>Eukaryota</taxon>
        <taxon>Fungi</taxon>
        <taxon>Dikarya</taxon>
        <taxon>Ascomycota</taxon>
        <taxon>Pezizomycotina</taxon>
        <taxon>Eurotiomycetes</taxon>
        <taxon>Eurotiomycetidae</taxon>
        <taxon>Onygenales</taxon>
        <taxon>Ajellomycetaceae</taxon>
        <taxon>Emergomyces</taxon>
    </lineage>
</organism>
<dbReference type="GO" id="GO:0005789">
    <property type="term" value="C:endoplasmic reticulum membrane"/>
    <property type="evidence" value="ECO:0007669"/>
    <property type="project" value="UniProtKB-SubCell"/>
</dbReference>
<evidence type="ECO:0000256" key="19">
    <source>
        <dbReference type="ARBA" id="ARBA00042688"/>
    </source>
</evidence>
<dbReference type="STRING" id="73230.A0A2B7ZPW3"/>
<evidence type="ECO:0000256" key="16">
    <source>
        <dbReference type="ARBA" id="ARBA00023221"/>
    </source>
</evidence>
<keyword evidence="7" id="KW-0256">Endoplasmic reticulum</keyword>
<comment type="similarity">
    <text evidence="2 20">Belongs to the ERG4/ERG24 family.</text>
</comment>
<dbReference type="GO" id="GO:0006695">
    <property type="term" value="P:cholesterol biosynthetic process"/>
    <property type="evidence" value="ECO:0007669"/>
    <property type="project" value="UniProtKB-KW"/>
</dbReference>
<evidence type="ECO:0000256" key="3">
    <source>
        <dbReference type="ARBA" id="ARBA00022516"/>
    </source>
</evidence>
<evidence type="ECO:0000256" key="4">
    <source>
        <dbReference type="ARBA" id="ARBA00022548"/>
    </source>
</evidence>
<dbReference type="InterPro" id="IPR018083">
    <property type="entry name" value="Sterol_reductase_CS"/>
</dbReference>
<evidence type="ECO:0000256" key="7">
    <source>
        <dbReference type="ARBA" id="ARBA00022824"/>
    </source>
</evidence>
<evidence type="ECO:0000256" key="8">
    <source>
        <dbReference type="ARBA" id="ARBA00022857"/>
    </source>
</evidence>
<feature type="transmembrane region" description="Helical" evidence="20">
    <location>
        <begin position="322"/>
        <end position="341"/>
    </location>
</feature>
<evidence type="ECO:0000313" key="22">
    <source>
        <dbReference type="Proteomes" id="UP000226031"/>
    </source>
</evidence>
<dbReference type="PANTHER" id="PTHR21257:SF38">
    <property type="entry name" value="7-DEHYDROCHOLESTEROL REDUCTASE"/>
    <property type="match status" value="1"/>
</dbReference>
<feature type="transmembrane region" description="Helical" evidence="20">
    <location>
        <begin position="98"/>
        <end position="115"/>
    </location>
</feature>
<feature type="transmembrane region" description="Helical" evidence="20">
    <location>
        <begin position="292"/>
        <end position="310"/>
    </location>
</feature>
<keyword evidence="22" id="KW-1185">Reference proteome</keyword>
<evidence type="ECO:0000256" key="20">
    <source>
        <dbReference type="RuleBase" id="RU369120"/>
    </source>
</evidence>
<dbReference type="EMBL" id="PDND01000025">
    <property type="protein sequence ID" value="PGH35238.1"/>
    <property type="molecule type" value="Genomic_DNA"/>
</dbReference>
<evidence type="ECO:0000256" key="9">
    <source>
        <dbReference type="ARBA" id="ARBA00022955"/>
    </source>
</evidence>
<dbReference type="GO" id="GO:0016132">
    <property type="term" value="P:brassinosteroid biosynthetic process"/>
    <property type="evidence" value="ECO:0007669"/>
    <property type="project" value="TreeGrafter"/>
</dbReference>
<keyword evidence="14 20" id="KW-0472">Membrane</keyword>
<comment type="subcellular location">
    <subcellularLocation>
        <location evidence="1">Endoplasmic reticulum membrane</location>
        <topology evidence="1">Multi-pass membrane protein</topology>
    </subcellularLocation>
</comment>
<evidence type="ECO:0000313" key="21">
    <source>
        <dbReference type="EMBL" id="PGH35238.1"/>
    </source>
</evidence>
<dbReference type="InterPro" id="IPR001171">
    <property type="entry name" value="ERG24_DHCR-like"/>
</dbReference>
<keyword evidence="13 20" id="KW-0443">Lipid metabolism</keyword>
<reference evidence="21 22" key="1">
    <citation type="submission" date="2017-10" db="EMBL/GenBank/DDBJ databases">
        <title>Comparative genomics in systemic dimorphic fungi from Ajellomycetaceae.</title>
        <authorList>
            <person name="Munoz J.F."/>
            <person name="Mcewen J.G."/>
            <person name="Clay O.K."/>
            <person name="Cuomo C.A."/>
        </authorList>
    </citation>
    <scope>NUCLEOTIDE SEQUENCE [LARGE SCALE GENOMIC DNA]</scope>
    <source>
        <strain evidence="21 22">UAMH4076</strain>
    </source>
</reference>
<evidence type="ECO:0000256" key="15">
    <source>
        <dbReference type="ARBA" id="ARBA00023166"/>
    </source>
</evidence>
<dbReference type="VEuPathDB" id="FungiDB:EMCG_09060"/>
<keyword evidence="5 20" id="KW-0812">Transmembrane</keyword>
<accession>A0A2B7ZPW3</accession>
<keyword evidence="12 20" id="KW-0756">Sterol biosynthesis</keyword>
<keyword evidence="3 20" id="KW-0444">Lipid biosynthesis</keyword>
<sequence>MEEIISSAPPCHSDQKGYNLQRISKDVIPPWGRRSDVPPLRSVLSLAIMLACPAAIVFWYVTLQHFDGSLLLAIVALRNEGFISFFREYCPVPTPQTALVYGAWVLFQALLYSFLPGSTHEGQPTPAGNVLKYKINGLLASVVTVLLFSAISLWGGNFASSFVAANWGEFLAIFNIYGFFLTLAFYLKAHISPSHLEDRKFSGSPLYDIYMGIELNPRLGQSWDIKLFHNGRPGIIGWILIDISFTALQFCRHGYITNSILIADVLHLTYIVDFFFNEDWYLKTMDMAHDHVGFYLAWGSAAWLPTIYTLQPQFLAVHPISLSPLTAAMILTAGFGGYILFRSANHQKYLVRDTQGKCLVWGKAPEYIHGEYKTTDGSTHKSIILCSGMLNTLTSPLLNLPLIIIVNLALNRPLRILFVTGWWGVVRHANYLGDLILSYAMCATCGFTHLLPWTYAIFMTTILVHRCYRDEQRCAKKYGKTWEEYCGKVRWRIIPGIF</sequence>
<dbReference type="Proteomes" id="UP000226031">
    <property type="component" value="Unassembled WGS sequence"/>
</dbReference>
<evidence type="ECO:0000256" key="17">
    <source>
        <dbReference type="ARBA" id="ARBA00038851"/>
    </source>
</evidence>
<dbReference type="PROSITE" id="PS01018">
    <property type="entry name" value="STEROL_REDUCT_2"/>
    <property type="match status" value="1"/>
</dbReference>
<evidence type="ECO:0000256" key="6">
    <source>
        <dbReference type="ARBA" id="ARBA00022778"/>
    </source>
</evidence>
<keyword evidence="11 20" id="KW-0560">Oxidoreductase</keyword>
<evidence type="ECO:0000256" key="10">
    <source>
        <dbReference type="ARBA" id="ARBA00022989"/>
    </source>
</evidence>
<feature type="transmembrane region" description="Helical" evidence="20">
    <location>
        <begin position="436"/>
        <end position="464"/>
    </location>
</feature>
<dbReference type="PANTHER" id="PTHR21257">
    <property type="entry name" value="DELTA(14)-STEROL REDUCTASE"/>
    <property type="match status" value="1"/>
</dbReference>
<keyword evidence="8" id="KW-0521">NADP</keyword>
<dbReference type="EC" id="1.3.1.21" evidence="17"/>
<keyword evidence="9 20" id="KW-0752">Steroid biosynthesis</keyword>
<name>A0A2B7ZPW3_9EURO</name>
<evidence type="ECO:0000256" key="13">
    <source>
        <dbReference type="ARBA" id="ARBA00023098"/>
    </source>
</evidence>
<evidence type="ECO:0000256" key="18">
    <source>
        <dbReference type="ARBA" id="ARBA00039984"/>
    </source>
</evidence>
<dbReference type="GO" id="GO:0047598">
    <property type="term" value="F:7-dehydrocholesterol reductase activity"/>
    <property type="evidence" value="ECO:0007669"/>
    <property type="project" value="UniProtKB-EC"/>
</dbReference>
<feature type="transmembrane region" description="Helical" evidence="20">
    <location>
        <begin position="135"/>
        <end position="155"/>
    </location>
</feature>
<feature type="transmembrane region" description="Helical" evidence="20">
    <location>
        <begin position="43"/>
        <end position="61"/>
    </location>
</feature>
<dbReference type="Gene3D" id="1.20.120.1630">
    <property type="match status" value="1"/>
</dbReference>
<dbReference type="PROSITE" id="PS01017">
    <property type="entry name" value="STEROL_REDUCT_1"/>
    <property type="match status" value="1"/>
</dbReference>
<evidence type="ECO:0000256" key="2">
    <source>
        <dbReference type="ARBA" id="ARBA00005402"/>
    </source>
</evidence>
<evidence type="ECO:0000256" key="11">
    <source>
        <dbReference type="ARBA" id="ARBA00023002"/>
    </source>
</evidence>
<keyword evidence="16 20" id="KW-0753">Steroid metabolism</keyword>
<keyword evidence="10 20" id="KW-1133">Transmembrane helix</keyword>
<keyword evidence="4" id="KW-0153">Cholesterol metabolism</keyword>
<proteinExistence type="inferred from homology"/>
<comment type="caution">
    <text evidence="21">The sequence shown here is derived from an EMBL/GenBank/DDBJ whole genome shotgun (WGS) entry which is preliminary data.</text>
</comment>
<gene>
    <name evidence="21" type="ORF">GX50_01934</name>
</gene>